<keyword evidence="4" id="KW-1185">Reference proteome</keyword>
<feature type="domain" description="Tail specific protease" evidence="2">
    <location>
        <begin position="249"/>
        <end position="453"/>
    </location>
</feature>
<dbReference type="Gene3D" id="3.90.226.10">
    <property type="entry name" value="2-enoyl-CoA Hydratase, Chain A, domain 1"/>
    <property type="match status" value="1"/>
</dbReference>
<gene>
    <name evidence="3" type="ORF">DF947_08345</name>
</gene>
<dbReference type="Pfam" id="PF03572">
    <property type="entry name" value="Peptidase_S41"/>
    <property type="match status" value="1"/>
</dbReference>
<dbReference type="GO" id="GO:0008236">
    <property type="term" value="F:serine-type peptidase activity"/>
    <property type="evidence" value="ECO:0007669"/>
    <property type="project" value="InterPro"/>
</dbReference>
<organism evidence="3 4">
    <name type="scientific">Pedobacter paludis</name>
    <dbReference type="NCBI Taxonomy" id="2203212"/>
    <lineage>
        <taxon>Bacteria</taxon>
        <taxon>Pseudomonadati</taxon>
        <taxon>Bacteroidota</taxon>
        <taxon>Sphingobacteriia</taxon>
        <taxon>Sphingobacteriales</taxon>
        <taxon>Sphingobacteriaceae</taxon>
        <taxon>Pedobacter</taxon>
    </lineage>
</organism>
<sequence length="470" mass="53955">MKYIKLIFFLLLSTSAVAQNCNCSENFRFMVERIKKNYVGYSDKVTPINQNAFQKTTDSLEKIASHSNPYKCLSLSREWLALFKDKHVNIGIDFDAISPDSIRHFFSREERTTWTHDKFKEYLEKKKNNLDHIEGIWSFGVYQVGIVRDRTKKNQEFIAFILKADGSRWVPQQIKFRVLKNNSKYSTVFFRGGDHSINNPRLSYKKDTLDFGIFGKWIKGVNKPKETIANNTDLSPKFKVLDSQTVLFTMPSFESMSYIKQVDSIVKENESILKNTKHLIIDLRDNGGGSIYVYKSLTPYIYTKPILTVGGMVLATPDNIKDGYSIKYPEASDSIQNVLNQNLIELKKHEGELYNLYPVDTIKYESVLKNPERVSFIVNKNTASAAELFLLEAKQSSKSKIFGSNSSGMVDYGEVVVAKLPCVFYMLVYPAGKSLYSIKNPLDNIGIKPDVEISTKVENWVDYVRKYKEK</sequence>
<dbReference type="RefSeq" id="WP_109929271.1">
    <property type="nucleotide sequence ID" value="NZ_QGNY01000003.1"/>
</dbReference>
<reference evidence="4" key="1">
    <citation type="submission" date="2018-05" db="EMBL/GenBank/DDBJ databases">
        <title>Pedobacter paludis sp. nov., isolated from wetland soil.</title>
        <authorList>
            <person name="Zhang Y."/>
        </authorList>
    </citation>
    <scope>NUCLEOTIDE SEQUENCE [LARGE SCALE GENOMIC DNA]</scope>
    <source>
        <strain evidence="4">R-8</strain>
    </source>
</reference>
<name>A0A317F1U5_9SPHI</name>
<evidence type="ECO:0000313" key="3">
    <source>
        <dbReference type="EMBL" id="PWS31799.1"/>
    </source>
</evidence>
<accession>A0A317F1U5</accession>
<dbReference type="InterPro" id="IPR029045">
    <property type="entry name" value="ClpP/crotonase-like_dom_sf"/>
</dbReference>
<comment type="caution">
    <text evidence="3">The sequence shown here is derived from an EMBL/GenBank/DDBJ whole genome shotgun (WGS) entry which is preliminary data.</text>
</comment>
<dbReference type="SUPFAM" id="SSF52096">
    <property type="entry name" value="ClpP/crotonase"/>
    <property type="match status" value="1"/>
</dbReference>
<dbReference type="InterPro" id="IPR005151">
    <property type="entry name" value="Tail-specific_protease"/>
</dbReference>
<dbReference type="Proteomes" id="UP000245391">
    <property type="component" value="Unassembled WGS sequence"/>
</dbReference>
<feature type="chain" id="PRO_5016288639" description="Tail specific protease domain-containing protein" evidence="1">
    <location>
        <begin position="19"/>
        <end position="470"/>
    </location>
</feature>
<evidence type="ECO:0000256" key="1">
    <source>
        <dbReference type="SAM" id="SignalP"/>
    </source>
</evidence>
<dbReference type="AlphaFoldDB" id="A0A317F1U5"/>
<dbReference type="EMBL" id="QGNY01000003">
    <property type="protein sequence ID" value="PWS31799.1"/>
    <property type="molecule type" value="Genomic_DNA"/>
</dbReference>
<keyword evidence="1" id="KW-0732">Signal</keyword>
<protein>
    <recommendedName>
        <fullName evidence="2">Tail specific protease domain-containing protein</fullName>
    </recommendedName>
</protein>
<evidence type="ECO:0000313" key="4">
    <source>
        <dbReference type="Proteomes" id="UP000245391"/>
    </source>
</evidence>
<dbReference type="GO" id="GO:0006508">
    <property type="term" value="P:proteolysis"/>
    <property type="evidence" value="ECO:0007669"/>
    <property type="project" value="InterPro"/>
</dbReference>
<dbReference type="OrthoDB" id="2327485at2"/>
<feature type="signal peptide" evidence="1">
    <location>
        <begin position="1"/>
        <end position="18"/>
    </location>
</feature>
<proteinExistence type="predicted"/>
<evidence type="ECO:0000259" key="2">
    <source>
        <dbReference type="Pfam" id="PF03572"/>
    </source>
</evidence>